<dbReference type="AlphaFoldDB" id="A0A3M5P8Q7"/>
<feature type="region of interest" description="Disordered" evidence="1">
    <location>
        <begin position="573"/>
        <end position="614"/>
    </location>
</feature>
<feature type="compositionally biased region" description="Gly residues" evidence="1">
    <location>
        <begin position="653"/>
        <end position="663"/>
    </location>
</feature>
<name>A0A3M5P8Q7_PSEVI</name>
<organism evidence="3 4">
    <name type="scientific">Pseudomonas viridiflava</name>
    <name type="common">Phytomonas viridiflava</name>
    <dbReference type="NCBI Taxonomy" id="33069"/>
    <lineage>
        <taxon>Bacteria</taxon>
        <taxon>Pseudomonadati</taxon>
        <taxon>Pseudomonadota</taxon>
        <taxon>Gammaproteobacteria</taxon>
        <taxon>Pseudomonadales</taxon>
        <taxon>Pseudomonadaceae</taxon>
        <taxon>Pseudomonas</taxon>
    </lineage>
</organism>
<comment type="caution">
    <text evidence="3">The sequence shown here is derived from an EMBL/GenBank/DDBJ whole genome shotgun (WGS) entry which is preliminary data.</text>
</comment>
<reference evidence="3 4" key="1">
    <citation type="submission" date="2018-08" db="EMBL/GenBank/DDBJ databases">
        <title>Recombination of ecologically and evolutionarily significant loci maintains genetic cohesion in the Pseudomonas syringae species complex.</title>
        <authorList>
            <person name="Dillon M."/>
            <person name="Thakur S."/>
            <person name="Almeida R.N.D."/>
            <person name="Weir B.S."/>
            <person name="Guttman D.S."/>
        </authorList>
    </citation>
    <scope>NUCLEOTIDE SEQUENCE [LARGE SCALE GENOMIC DNA]</scope>
    <source>
        <strain evidence="3 4">ICMP 19473</strain>
    </source>
</reference>
<gene>
    <name evidence="3" type="ORF">ALP40_00894</name>
</gene>
<dbReference type="Pfam" id="PF10145">
    <property type="entry name" value="PhageMin_Tail"/>
    <property type="match status" value="1"/>
</dbReference>
<dbReference type="Proteomes" id="UP000273854">
    <property type="component" value="Unassembled WGS sequence"/>
</dbReference>
<dbReference type="InterPro" id="IPR010090">
    <property type="entry name" value="Phage_tape_meas"/>
</dbReference>
<dbReference type="PANTHER" id="PTHR21525">
    <property type="entry name" value="MOTILE SPERM PROTEIN"/>
    <property type="match status" value="1"/>
</dbReference>
<dbReference type="PANTHER" id="PTHR21525:SF9">
    <property type="entry name" value="CHANNEL_COLICIN DOMAIN-CONTAINING PROTEIN"/>
    <property type="match status" value="1"/>
</dbReference>
<evidence type="ECO:0000313" key="4">
    <source>
        <dbReference type="Proteomes" id="UP000273854"/>
    </source>
</evidence>
<sequence>MMANNLALGLVIGGAVSPTVGAAFNTVENRIKKLEQRGNQAKVLRNTIGETMRLRDEWKKAHDTGAASASGLLRKLEGNLDTLRKQGVQVGKLRQEYQSLDRVARSMDLKVKGHHQIDEGKAKLRSGIGTAVAGVGALAVPTKISADYQAIIRDIAIKAGVANKPQEAELTTSVIKTSQDTGMARNEVADLVNKLVGAGMSLDKALSYAPVAAKFAVGQGASGTDTANMIQALQQNAKITDPKIMEKALEAVAMQGQAGSFEASDMARWFPQLLAGMGKLGVTGMDSVSQLGAMLQVQMKTAGGSDEAANNLKNWMEKIGSTDVVKSYKDVGIDYQGSLNTGIQKGMSTLESSFALAQHYIEKTDPAKAKKMKDATEKISKEADPAKAKEMLDSLEQALRTGDLFADMQVKAALTAYSQNRALYDQLKKDSQNASGILDKNLAERRGASSQIWAETFQAVNDSMRSVGDAIRPVTDAVAKGITATAKGFTALSDTSQPVVLAITAVGAGLVALKSAAGAFKIGKGLLNLGRGSLGGNPNKVQKVYVTNSGDKNDKPEGKVGAVKGLLETGLKAFKGKDKPKGKDKDKPGADGKDSTDDGDEAEEGGKTGFDPVETGLKLLDIFGEASNDGDGAGSSRSSSEPQKVFVVNANAIGGGAGAGGPGDQRRSRRSRRRGAASGGAGSRRAGPPRPPIPPSPPVPPPAAGRLARLAGAAGKLGGVAKLVPGGKFLDAGMLALDTYQNAGTQDEKAEGYGGAAGGLAGALAGGAAGAAIGSIVPVIGTAIGGAVGAFLGGMGGEGIGGFLGKALFGSDEKAEAVADKAGEAKPAAMPGDVVKAMAAATPAPLALPAIVNASEKAKPESTKVDQQFTFSPHMPVSVQGDVKDPAQLAREIAPFLQRQFEEFSRQAAARQLFDAPHVG</sequence>
<evidence type="ECO:0000256" key="1">
    <source>
        <dbReference type="SAM" id="MobiDB-lite"/>
    </source>
</evidence>
<proteinExistence type="predicted"/>
<feature type="region of interest" description="Disordered" evidence="1">
    <location>
        <begin position="652"/>
        <end position="705"/>
    </location>
</feature>
<feature type="domain" description="Phage tail tape measure protein" evidence="2">
    <location>
        <begin position="174"/>
        <end position="375"/>
    </location>
</feature>
<protein>
    <submittedName>
        <fullName evidence="3">Tail tape measure protein</fullName>
    </submittedName>
</protein>
<accession>A0A3M5P8Q7</accession>
<feature type="compositionally biased region" description="Basic and acidic residues" evidence="1">
    <location>
        <begin position="575"/>
        <end position="596"/>
    </location>
</feature>
<evidence type="ECO:0000259" key="2">
    <source>
        <dbReference type="Pfam" id="PF10145"/>
    </source>
</evidence>
<dbReference type="EMBL" id="RBTP01000042">
    <property type="protein sequence ID" value="RMT80557.1"/>
    <property type="molecule type" value="Genomic_DNA"/>
</dbReference>
<evidence type="ECO:0000313" key="3">
    <source>
        <dbReference type="EMBL" id="RMT80557.1"/>
    </source>
</evidence>
<feature type="compositionally biased region" description="Pro residues" evidence="1">
    <location>
        <begin position="688"/>
        <end position="703"/>
    </location>
</feature>